<evidence type="ECO:0000259" key="3">
    <source>
        <dbReference type="Pfam" id="PF07261"/>
    </source>
</evidence>
<feature type="compositionally biased region" description="Low complexity" evidence="2">
    <location>
        <begin position="305"/>
        <end position="316"/>
    </location>
</feature>
<dbReference type="SUPFAM" id="SSF158499">
    <property type="entry name" value="DnaD domain-like"/>
    <property type="match status" value="1"/>
</dbReference>
<dbReference type="PANTHER" id="PTHR39196:SF1">
    <property type="entry name" value="PRIMOSOME, DNAD SUBUNIT"/>
    <property type="match status" value="1"/>
</dbReference>
<sequence length="397" mass="45642">MARPIKQGLDYFPTDTTFWHSLKVRRLRQYCGSQAPHVLLVMLGLTYQEEGYFLEWNEEVCFLVAESADTPEEFVTEVLEKALTLGFFHQEIFEHYQILTSEEIQSRYIMATKKRKEVKLEEKYLLKLPAQRHNLLILPDTQASPTLATSSEKEKPQPAVSPVVYCEEAAFASSPLPTTTKEAATDLVEHAEKPIEAPISEAPTVNESPILQKTMTFKTWQQLWQAPNTLLQAQISRLLQKYGDELVTAAIQIAGNKSVPKQSGLSFVKSCLKKWQENGVTTLAEVRIFQEKGARLHNQEHTFNSSFSPSPQSSPQRYPARNRPYRQEKLIDWETFANPPVTRQAWLKLQKELRQFMGEEYTVDTTFDATVAERRWIFDDSRDYQDEVYLAAVEKAN</sequence>
<keyword evidence="6" id="KW-1185">Reference proteome</keyword>
<comment type="similarity">
    <text evidence="1">Belongs to the DnaB/DnaD family.</text>
</comment>
<dbReference type="RefSeq" id="WP_161869576.1">
    <property type="nucleotide sequence ID" value="NZ_MAEI02000001.1"/>
</dbReference>
<feature type="domain" description="DnaB/C C-terminal" evidence="3">
    <location>
        <begin position="221"/>
        <end position="287"/>
    </location>
</feature>
<comment type="caution">
    <text evidence="5">The sequence shown here is derived from an EMBL/GenBank/DDBJ whole genome shotgun (WGS) entry which is preliminary data.</text>
</comment>
<organism evidence="5 6">
    <name type="scientific">Enterococcus diestrammenae</name>
    <dbReference type="NCBI Taxonomy" id="1155073"/>
    <lineage>
        <taxon>Bacteria</taxon>
        <taxon>Bacillati</taxon>
        <taxon>Bacillota</taxon>
        <taxon>Bacilli</taxon>
        <taxon>Lactobacillales</taxon>
        <taxon>Enterococcaceae</taxon>
        <taxon>Enterococcus</taxon>
    </lineage>
</organism>
<dbReference type="NCBIfam" id="TIGR01446">
    <property type="entry name" value="DnaD_dom"/>
    <property type="match status" value="1"/>
</dbReference>
<evidence type="ECO:0000313" key="5">
    <source>
        <dbReference type="EMBL" id="MEO1780782.1"/>
    </source>
</evidence>
<dbReference type="Gene3D" id="1.10.10.630">
    <property type="entry name" value="DnaD domain-like"/>
    <property type="match status" value="1"/>
</dbReference>
<dbReference type="EMBL" id="MAEI02000001">
    <property type="protein sequence ID" value="MEO1780782.1"/>
    <property type="molecule type" value="Genomic_DNA"/>
</dbReference>
<feature type="domain" description="Lin1244/Lin1753-like N-terminal" evidence="4">
    <location>
        <begin position="11"/>
        <end position="104"/>
    </location>
</feature>
<reference evidence="5" key="1">
    <citation type="submission" date="2016-06" db="EMBL/GenBank/DDBJ databases">
        <authorList>
            <person name="Van Tyne D."/>
        </authorList>
    </citation>
    <scope>NUCLEOTIDE SEQUENCE</scope>
    <source>
        <strain evidence="5">JM9A</strain>
    </source>
</reference>
<evidence type="ECO:0000256" key="2">
    <source>
        <dbReference type="SAM" id="MobiDB-lite"/>
    </source>
</evidence>
<dbReference type="Pfam" id="PF07261">
    <property type="entry name" value="DnaB_2"/>
    <property type="match status" value="1"/>
</dbReference>
<name>A0ABV0F143_9ENTE</name>
<dbReference type="InterPro" id="IPR025400">
    <property type="entry name" value="Lin1244/Lin1753-like_N"/>
</dbReference>
<protein>
    <recommendedName>
        <fullName evidence="7">DnaD domain-containing protein</fullName>
    </recommendedName>
</protein>
<evidence type="ECO:0000256" key="1">
    <source>
        <dbReference type="ARBA" id="ARBA00093462"/>
    </source>
</evidence>
<gene>
    <name evidence="5" type="ORF">BAU18_000333</name>
</gene>
<evidence type="ECO:0000259" key="4">
    <source>
        <dbReference type="Pfam" id="PF14297"/>
    </source>
</evidence>
<feature type="region of interest" description="Disordered" evidence="2">
    <location>
        <begin position="300"/>
        <end position="320"/>
    </location>
</feature>
<dbReference type="InterPro" id="IPR034829">
    <property type="entry name" value="DnaD-like_sf"/>
</dbReference>
<evidence type="ECO:0000313" key="6">
    <source>
        <dbReference type="Proteomes" id="UP001429357"/>
    </source>
</evidence>
<dbReference type="InterPro" id="IPR006343">
    <property type="entry name" value="DnaB/C_C"/>
</dbReference>
<dbReference type="Pfam" id="PF14297">
    <property type="entry name" value="Lin1244_N"/>
    <property type="match status" value="1"/>
</dbReference>
<evidence type="ECO:0008006" key="7">
    <source>
        <dbReference type="Google" id="ProtNLM"/>
    </source>
</evidence>
<dbReference type="PANTHER" id="PTHR39196">
    <property type="entry name" value="PRIMOSOME, DNAD SUBUNIT"/>
    <property type="match status" value="1"/>
</dbReference>
<dbReference type="Proteomes" id="UP001429357">
    <property type="component" value="Unassembled WGS sequence"/>
</dbReference>
<reference evidence="5" key="2">
    <citation type="submission" date="2024-02" db="EMBL/GenBank/DDBJ databases">
        <title>The Genome Sequence of Enterococcus diestrammenae JM9A.</title>
        <authorList>
            <person name="Earl A."/>
            <person name="Manson A."/>
            <person name="Gilmore M."/>
            <person name="Sanders J."/>
            <person name="Shea T."/>
            <person name="Howe W."/>
            <person name="Livny J."/>
            <person name="Cuomo C."/>
            <person name="Neafsey D."/>
            <person name="Birren B."/>
        </authorList>
    </citation>
    <scope>NUCLEOTIDE SEQUENCE</scope>
    <source>
        <strain evidence="5">JM9A</strain>
    </source>
</reference>
<accession>A0ABV0F143</accession>
<proteinExistence type="inferred from homology"/>